<dbReference type="STRING" id="1291518.A0A0D9NUP9"/>
<evidence type="ECO:0000259" key="2">
    <source>
        <dbReference type="PROSITE" id="PS50097"/>
    </source>
</evidence>
<gene>
    <name evidence="3" type="ORF">H634G_06706</name>
</gene>
<evidence type="ECO:0000313" key="3">
    <source>
        <dbReference type="EMBL" id="KJK77739.1"/>
    </source>
</evidence>
<dbReference type="InterPro" id="IPR000210">
    <property type="entry name" value="BTB/POZ_dom"/>
</dbReference>
<dbReference type="Pfam" id="PF00651">
    <property type="entry name" value="BTB"/>
    <property type="match status" value="1"/>
</dbReference>
<feature type="domain" description="BTB" evidence="2">
    <location>
        <begin position="24"/>
        <end position="91"/>
    </location>
</feature>
<sequence>MVQYEAPCEARRQISEARKSGEFSDLTFVCGDLRIPAHMIIVCPQSPVIHAACIGPYREQETGVYEIKDVSFDIVRQMVEYLYTGQYEVPSSQDSDGKKHDAILPLNDGVVGVVFGVFSASVSLIGIYIAWRQLQKNWQQGTP</sequence>
<dbReference type="SUPFAM" id="SSF54695">
    <property type="entry name" value="POZ domain"/>
    <property type="match status" value="1"/>
</dbReference>
<keyword evidence="1" id="KW-1133">Transmembrane helix</keyword>
<accession>A0A0D9NUP9</accession>
<dbReference type="Proteomes" id="UP000054544">
    <property type="component" value="Unassembled WGS sequence"/>
</dbReference>
<dbReference type="PROSITE" id="PS50097">
    <property type="entry name" value="BTB"/>
    <property type="match status" value="1"/>
</dbReference>
<dbReference type="AlphaFoldDB" id="A0A0D9NUP9"/>
<dbReference type="InterPro" id="IPR011333">
    <property type="entry name" value="SKP1/BTB/POZ_sf"/>
</dbReference>
<reference evidence="4" key="1">
    <citation type="journal article" date="2014" name="BMC Genomics">
        <title>The genome sequence of the biocontrol fungus Metarhizium anisopliae and comparative genomics of Metarhizium species.</title>
        <authorList>
            <person name="Pattemore J.A."/>
            <person name="Hane J.K."/>
            <person name="Williams A.H."/>
            <person name="Wilson B.A."/>
            <person name="Stodart B.J."/>
            <person name="Ash G.J."/>
        </authorList>
    </citation>
    <scope>NUCLEOTIDE SEQUENCE [LARGE SCALE GENOMIC DNA]</scope>
    <source>
        <strain evidence="4">BRIP 53293</strain>
    </source>
</reference>
<keyword evidence="4" id="KW-1185">Reference proteome</keyword>
<name>A0A0D9NUP9_METAN</name>
<protein>
    <recommendedName>
        <fullName evidence="2">BTB domain-containing protein</fullName>
    </recommendedName>
</protein>
<dbReference type="PANTHER" id="PTHR47843">
    <property type="entry name" value="BTB DOMAIN-CONTAINING PROTEIN-RELATED"/>
    <property type="match status" value="1"/>
</dbReference>
<keyword evidence="1" id="KW-0472">Membrane</keyword>
<dbReference type="OrthoDB" id="6359816at2759"/>
<proteinExistence type="predicted"/>
<evidence type="ECO:0000313" key="4">
    <source>
        <dbReference type="Proteomes" id="UP000054544"/>
    </source>
</evidence>
<keyword evidence="1" id="KW-0812">Transmembrane</keyword>
<dbReference type="PANTHER" id="PTHR47843:SF5">
    <property type="entry name" value="BTB_POZ DOMAIN PROTEIN"/>
    <property type="match status" value="1"/>
</dbReference>
<dbReference type="EMBL" id="KE384737">
    <property type="protein sequence ID" value="KJK77739.1"/>
    <property type="molecule type" value="Genomic_DNA"/>
</dbReference>
<organism evidence="3 4">
    <name type="scientific">Metarhizium anisopliae BRIP 53293</name>
    <dbReference type="NCBI Taxonomy" id="1291518"/>
    <lineage>
        <taxon>Eukaryota</taxon>
        <taxon>Fungi</taxon>
        <taxon>Dikarya</taxon>
        <taxon>Ascomycota</taxon>
        <taxon>Pezizomycotina</taxon>
        <taxon>Sordariomycetes</taxon>
        <taxon>Hypocreomycetidae</taxon>
        <taxon>Hypocreales</taxon>
        <taxon>Clavicipitaceae</taxon>
        <taxon>Metarhizium</taxon>
    </lineage>
</organism>
<evidence type="ECO:0000256" key="1">
    <source>
        <dbReference type="SAM" id="Phobius"/>
    </source>
</evidence>
<dbReference type="Gene3D" id="3.30.710.10">
    <property type="entry name" value="Potassium Channel Kv1.1, Chain A"/>
    <property type="match status" value="1"/>
</dbReference>
<dbReference type="CDD" id="cd18186">
    <property type="entry name" value="BTB_POZ_ZBTB_KLHL-like"/>
    <property type="match status" value="1"/>
</dbReference>
<feature type="transmembrane region" description="Helical" evidence="1">
    <location>
        <begin position="109"/>
        <end position="131"/>
    </location>
</feature>